<proteinExistence type="predicted"/>
<dbReference type="Pfam" id="PF16827">
    <property type="entry name" value="zf-HC3"/>
    <property type="match status" value="1"/>
</dbReference>
<name>A0A495X9C1_9PSEU</name>
<protein>
    <submittedName>
        <fullName evidence="2">Zinc finger protein</fullName>
    </submittedName>
</protein>
<organism evidence="2 3">
    <name type="scientific">Saccharothrix variisporea</name>
    <dbReference type="NCBI Taxonomy" id="543527"/>
    <lineage>
        <taxon>Bacteria</taxon>
        <taxon>Bacillati</taxon>
        <taxon>Actinomycetota</taxon>
        <taxon>Actinomycetes</taxon>
        <taxon>Pseudonocardiales</taxon>
        <taxon>Pseudonocardiaceae</taxon>
        <taxon>Saccharothrix</taxon>
    </lineage>
</organism>
<evidence type="ECO:0000256" key="1">
    <source>
        <dbReference type="SAM" id="MobiDB-lite"/>
    </source>
</evidence>
<dbReference type="RefSeq" id="WP_121221250.1">
    <property type="nucleotide sequence ID" value="NZ_JBIUBA010000002.1"/>
</dbReference>
<reference evidence="2 3" key="1">
    <citation type="submission" date="2018-10" db="EMBL/GenBank/DDBJ databases">
        <title>Sequencing the genomes of 1000 actinobacteria strains.</title>
        <authorList>
            <person name="Klenk H.-P."/>
        </authorList>
    </citation>
    <scope>NUCLEOTIDE SEQUENCE [LARGE SCALE GENOMIC DNA]</scope>
    <source>
        <strain evidence="2 3">DSM 43911</strain>
    </source>
</reference>
<dbReference type="OrthoDB" id="3556580at2"/>
<gene>
    <name evidence="2" type="ORF">DFJ66_2694</name>
</gene>
<sequence>MTAEEFRWLPYAGRRHAIRRALAAGEAGMTLCCVEVVVPRDPPPKYPDGCWPTCHVCDAEWRKVQGIPAFPFPRRAGDGQGEPSVDPERVGGGT</sequence>
<dbReference type="Proteomes" id="UP000272729">
    <property type="component" value="Unassembled WGS sequence"/>
</dbReference>
<dbReference type="EMBL" id="RBXR01000001">
    <property type="protein sequence ID" value="RKT69464.1"/>
    <property type="molecule type" value="Genomic_DNA"/>
</dbReference>
<keyword evidence="3" id="KW-1185">Reference proteome</keyword>
<dbReference type="AlphaFoldDB" id="A0A495X9C1"/>
<comment type="caution">
    <text evidence="2">The sequence shown here is derived from an EMBL/GenBank/DDBJ whole genome shotgun (WGS) entry which is preliminary data.</text>
</comment>
<feature type="region of interest" description="Disordered" evidence="1">
    <location>
        <begin position="70"/>
        <end position="94"/>
    </location>
</feature>
<evidence type="ECO:0000313" key="2">
    <source>
        <dbReference type="EMBL" id="RKT69464.1"/>
    </source>
</evidence>
<accession>A0A495X9C1</accession>
<dbReference type="InterPro" id="IPR031795">
    <property type="entry name" value="Zf-HC3"/>
</dbReference>
<evidence type="ECO:0000313" key="3">
    <source>
        <dbReference type="Proteomes" id="UP000272729"/>
    </source>
</evidence>